<evidence type="ECO:0000256" key="1">
    <source>
        <dbReference type="SAM" id="MobiDB-lite"/>
    </source>
</evidence>
<protein>
    <submittedName>
        <fullName evidence="2">RNA-dependent RNA polymerase</fullName>
    </submittedName>
</protein>
<name>A0ABX7YJ36_9VIRU</name>
<feature type="region of interest" description="Disordered" evidence="1">
    <location>
        <begin position="876"/>
        <end position="908"/>
    </location>
</feature>
<keyword evidence="2" id="KW-0696">RNA-directed RNA polymerase</keyword>
<keyword evidence="2" id="KW-0808">Transferase</keyword>
<organism evidence="2 3">
    <name type="scientific">Armillaria mellea ourmia-like virus 1</name>
    <dbReference type="NCBI Taxonomy" id="2827437"/>
    <lineage>
        <taxon>Viruses</taxon>
        <taxon>Riboviria</taxon>
        <taxon>Orthornavirae</taxon>
        <taxon>Lenarviricota</taxon>
        <taxon>Miaviricetes</taxon>
        <taxon>Ourlivirales</taxon>
        <taxon>Botourmiaviridae</taxon>
        <taxon>Rhizoulivirus</taxon>
        <taxon>Rhizoulivirus alphamellea</taxon>
        <taxon>Betarhizoulivirus alphamellea</taxon>
    </lineage>
</organism>
<dbReference type="GO" id="GO:0003968">
    <property type="term" value="F:RNA-directed RNA polymerase activity"/>
    <property type="evidence" value="ECO:0007669"/>
    <property type="project" value="UniProtKB-KW"/>
</dbReference>
<dbReference type="EMBL" id="MW423802">
    <property type="protein sequence ID" value="QUD20355.1"/>
    <property type="molecule type" value="Genomic_RNA"/>
</dbReference>
<sequence length="908" mass="103450">MAGLPTETVRYCSLLGRLPVDVYLLIESFIPDEDSVTRDCWARACGGEYDETLFDIISKRIRSSKYERIELELAQRQFDLFIRPDMQVHNPWKPGPIREEAVTIASIEVDLEDHMRRLRDDPESEELDSLVSNDLRQLKIHQDRYFTHFLHAIGIETEGIVAYDKAASTRALAGAIGEMGKRGDGVFRYPGIRPLFFSDEVDAARAFSIYLGRKGLGIFDPRDTGELTQAFYERVGSPAPTLSPAQQKRKDLMLDLLRKTCRHIFRKPKSFTPRAPNSGKACLEVPRSKGGKRAALYLREPGGNTGFTRADTIFSGGKPRTITVSSVWYQKYSWWNEFMFSRIRDAKWCLAGRTVRDWVSEIDLGPLPEGMTFLSGDLKAATDMLSGDFAEVVISHLCNEFNCWNDYDRIVESITRCKFEHRDVDGSQHIFFQLRGQMMGSDFSFPILCLVGWLILVELFDMTEWFLDPRLKGKRFRDAFYAFDKGGINGDDLITWLPEARTRRWAETVALTGGVPEPAKSPCDPVFWTVNSKLWCSPPGGVTHEVGFISPAMILHLHKGQHSAPSEQWHSLLGSELLADSRCLNALELDVILLPELPRSWGGLGLMLYDQPRFCEFMRQRITYAKTSMSLSWLDMDQVELPLARRDVMTANRSSGLVGVSYVKDEKRALSKVTGWVPRELLKNILANRFGMGRVVAWTCPGRPKPKWWEQRKVGGIYHRLFTDRYVWNRVLQELYQTLNHERQGYALVYDFTNYEGDIQLDPLPRGFESSEIRPRSAYTRRQTLLQQVTARKRAFERKVGTESSEWDLGIVGQPDTEEVAEDLPEPIVEDVADDFYEWAESKAEEDDRRRGKRRRRSGMPLVSIIANLEGADVPGIADQSGAVKGRKKGKKMSVKGISPGLLSFDEL</sequence>
<dbReference type="GeneID" id="80543854"/>
<dbReference type="RefSeq" id="YP_010805005.1">
    <property type="nucleotide sequence ID" value="NC_077101.1"/>
</dbReference>
<evidence type="ECO:0000313" key="3">
    <source>
        <dbReference type="Proteomes" id="UP001162079"/>
    </source>
</evidence>
<evidence type="ECO:0000313" key="2">
    <source>
        <dbReference type="EMBL" id="QUD20355.1"/>
    </source>
</evidence>
<feature type="compositionally biased region" description="Basic residues" evidence="1">
    <location>
        <begin position="885"/>
        <end position="894"/>
    </location>
</feature>
<keyword evidence="3" id="KW-1185">Reference proteome</keyword>
<dbReference type="Proteomes" id="UP001162079">
    <property type="component" value="Segment"/>
</dbReference>
<accession>A0ABX7YJ36</accession>
<reference evidence="2" key="1">
    <citation type="journal article" date="2021" name="Sci. Rep.">
        <title>Armillaria root rot fungi host single-stranded RNA viruses.</title>
        <authorList>
            <person name="Linnakoski R."/>
            <person name="Sutela S."/>
            <person name="Coetzee M.P.A."/>
            <person name="Duong T.A."/>
            <person name="Pavlov I.N."/>
            <person name="Litovka Y.A."/>
            <person name="Hantula J."/>
            <person name="Wingfield B.D."/>
            <person name="Vainio E.J."/>
        </authorList>
    </citation>
    <scope>NUCLEOTIDE SEQUENCE</scope>
    <source>
        <strain evidence="2">CMW50256</strain>
    </source>
</reference>
<proteinExistence type="predicted"/>
<keyword evidence="2" id="KW-0548">Nucleotidyltransferase</keyword>